<dbReference type="Gene3D" id="6.10.250.2380">
    <property type="match status" value="1"/>
</dbReference>
<dbReference type="GO" id="GO:0000725">
    <property type="term" value="P:recombinational repair"/>
    <property type="evidence" value="ECO:0007669"/>
    <property type="project" value="TreeGrafter"/>
</dbReference>
<comment type="catalytic activity">
    <reaction evidence="11">
        <text>Couples ATP hydrolysis with the unwinding of duplex DNA by translocating in the 3'-5' direction.</text>
        <dbReference type="EC" id="5.6.2.4"/>
    </reaction>
</comment>
<evidence type="ECO:0000259" key="17">
    <source>
        <dbReference type="PROSITE" id="PS51217"/>
    </source>
</evidence>
<gene>
    <name evidence="18" type="primary">addA</name>
    <name evidence="18" type="ORF">H8695_01155</name>
</gene>
<evidence type="ECO:0000256" key="15">
    <source>
        <dbReference type="SAM" id="Coils"/>
    </source>
</evidence>
<comment type="catalytic activity">
    <reaction evidence="13">
        <text>ATP + H2O = ADP + phosphate + H(+)</text>
        <dbReference type="Rhea" id="RHEA:13065"/>
        <dbReference type="ChEBI" id="CHEBI:15377"/>
        <dbReference type="ChEBI" id="CHEBI:15378"/>
        <dbReference type="ChEBI" id="CHEBI:30616"/>
        <dbReference type="ChEBI" id="CHEBI:43474"/>
        <dbReference type="ChEBI" id="CHEBI:456216"/>
        <dbReference type="EC" id="5.6.2.4"/>
    </reaction>
</comment>
<evidence type="ECO:0000256" key="14">
    <source>
        <dbReference type="PROSITE-ProRule" id="PRU00560"/>
    </source>
</evidence>
<dbReference type="GO" id="GO:0004527">
    <property type="term" value="F:exonuclease activity"/>
    <property type="evidence" value="ECO:0007669"/>
    <property type="project" value="UniProtKB-KW"/>
</dbReference>
<dbReference type="Pfam" id="PF12705">
    <property type="entry name" value="PDDEXK_1"/>
    <property type="match status" value="1"/>
</dbReference>
<dbReference type="InterPro" id="IPR027417">
    <property type="entry name" value="P-loop_NTPase"/>
</dbReference>
<dbReference type="InterPro" id="IPR000212">
    <property type="entry name" value="DNA_helicase_UvrD/REP"/>
</dbReference>
<dbReference type="SUPFAM" id="SSF52980">
    <property type="entry name" value="Restriction endonuclease-like"/>
    <property type="match status" value="1"/>
</dbReference>
<dbReference type="Gene3D" id="3.40.50.300">
    <property type="entry name" value="P-loop containing nucleotide triphosphate hydrolases"/>
    <property type="match status" value="4"/>
</dbReference>
<evidence type="ECO:0000256" key="10">
    <source>
        <dbReference type="ARBA" id="ARBA00023235"/>
    </source>
</evidence>
<evidence type="ECO:0000256" key="8">
    <source>
        <dbReference type="ARBA" id="ARBA00023125"/>
    </source>
</evidence>
<keyword evidence="3" id="KW-0227">DNA damage</keyword>
<keyword evidence="1" id="KW-0540">Nuclease</keyword>
<evidence type="ECO:0000256" key="4">
    <source>
        <dbReference type="ARBA" id="ARBA00022801"/>
    </source>
</evidence>
<dbReference type="InterPro" id="IPR011604">
    <property type="entry name" value="PDDEXK-like_dom_sf"/>
</dbReference>
<dbReference type="SUPFAM" id="SSF52540">
    <property type="entry name" value="P-loop containing nucleoside triphosphate hydrolases"/>
    <property type="match status" value="1"/>
</dbReference>
<dbReference type="PROSITE" id="PS51198">
    <property type="entry name" value="UVRD_HELICASE_ATP_BIND"/>
    <property type="match status" value="1"/>
</dbReference>
<evidence type="ECO:0000256" key="9">
    <source>
        <dbReference type="ARBA" id="ARBA00023204"/>
    </source>
</evidence>
<dbReference type="EMBL" id="JACRSP010000001">
    <property type="protein sequence ID" value="MBC8535306.1"/>
    <property type="molecule type" value="Genomic_DNA"/>
</dbReference>
<sequence>MSELRFTDEQRRAISEPSDSVKVSAAAGSGKTAVLVERVIEKIEAGGDIDRFLIVTFTNAAADDVRAKIGRALRGKLAKSPNAHLRRQLILLSRAPIDTIDGFCLKLLRANFQKLGLSPEFRIGDPNETGILKEELYGELLDDWYENFSACEPFSHAVEFFARTRNDDAFLEVVKAVREGILTFPDREGFLRWTLDTLAGCAEMPVLETPYGRELARHAGEVLDYLLALCRHGICEIRGDDRLERAYLPAFEDDERAILELRSLLECGDYDGVHDRLAGFKAVSLRALRGYEDTALADRLKESRAGVKKELGKLRELFSPTAEQFAGDCLALRRVFEIVFAMAVDFERRFESRKNERGILDFADVERYAYRLLVEDYDAHSGSLTPTQDARQTAQRYDAVFIDEYQDTNELQDAIFRALSRGGESLFFVGDVKQSIYRFRQAEPELFLRRQARRVLRLTGNFRSRRSVVDAVNFLFERLMSPELGDVNYDEGEKLRFLADYDPAQDTPVEVDVLLPDGEDSERAEREFRFAARRIRHMVETGELVRDRVSGRMRPVRYRDIVILSRNLKNTAALFEDILREEEIPYYSDVPSVFFEREEISTILSLLRTIDNPLQDVHLIATLRSALFAMTEDELALIRAAHREGPFYDALCAAGDEKSAAFLRKLGDYRLLAASLPIDQLLAYIYEDTGYLSVAGAMRNGALRRANLQLLYHYACAFEQTSFKGLFQFIHYIDRILQTGGEYESARAFSENSDVVRLMTVHKSKGLEFPVVVLCGLTKRFNKMDLRENFMLHRKLGAGAKLRDTEDLIEFDTLPRAAVKLRREAESLSEELRTLYVALTRAQEKLVLVVSCADERELMRCAFIPQENGRILPFYLRSRGSYAEWILAALSLHRDGQPLRELTGFTPAALDEQGRFAVRLIRPQDEPVPEHSPAPPDAPLDWALLEEIRERLDFIYPAAELRRVPSKISVSDLRSLAQTGERTLDFARPKFLTQTTALTPAERGTAMHKFMQFADLENLVRSRDVAGELERLVGCEFLTAAEAGAVETQRVERFLESSLGRRLAVSPRVLREMRFNIARPAGEIEQYAADAAGDPGAVIVVQGVLDCAFLEGDGYVLFDFKTDRVTDDGSALAACYRPQLELYEQALREITGMPVTERYLYSFELGREIPV</sequence>
<dbReference type="Gene3D" id="3.90.320.10">
    <property type="match status" value="1"/>
</dbReference>
<evidence type="ECO:0000256" key="12">
    <source>
        <dbReference type="ARBA" id="ARBA00034808"/>
    </source>
</evidence>
<keyword evidence="9" id="KW-0234">DNA repair</keyword>
<evidence type="ECO:0000256" key="6">
    <source>
        <dbReference type="ARBA" id="ARBA00022839"/>
    </source>
</evidence>
<keyword evidence="10" id="KW-0413">Isomerase</keyword>
<dbReference type="InterPro" id="IPR014152">
    <property type="entry name" value="AddA"/>
</dbReference>
<reference evidence="18" key="1">
    <citation type="submission" date="2020-08" db="EMBL/GenBank/DDBJ databases">
        <title>Genome public.</title>
        <authorList>
            <person name="Liu C."/>
            <person name="Sun Q."/>
        </authorList>
    </citation>
    <scope>NUCLEOTIDE SEQUENCE</scope>
    <source>
        <strain evidence="18">BX7</strain>
    </source>
</reference>
<dbReference type="GO" id="GO:0005524">
    <property type="term" value="F:ATP binding"/>
    <property type="evidence" value="ECO:0007669"/>
    <property type="project" value="UniProtKB-UniRule"/>
</dbReference>
<dbReference type="GO" id="GO:0003677">
    <property type="term" value="F:DNA binding"/>
    <property type="evidence" value="ECO:0007669"/>
    <property type="project" value="UniProtKB-KW"/>
</dbReference>
<evidence type="ECO:0000259" key="16">
    <source>
        <dbReference type="PROSITE" id="PS51198"/>
    </source>
</evidence>
<dbReference type="Gene3D" id="1.10.486.10">
    <property type="entry name" value="PCRA, domain 4"/>
    <property type="match status" value="1"/>
</dbReference>
<keyword evidence="4 14" id="KW-0378">Hydrolase</keyword>
<accession>A0A926DBR1</accession>
<dbReference type="InterPro" id="IPR014017">
    <property type="entry name" value="DNA_helicase_UvrD-like_C"/>
</dbReference>
<dbReference type="GO" id="GO:0033202">
    <property type="term" value="C:DNA helicase complex"/>
    <property type="evidence" value="ECO:0007669"/>
    <property type="project" value="TreeGrafter"/>
</dbReference>
<evidence type="ECO:0000256" key="3">
    <source>
        <dbReference type="ARBA" id="ARBA00022763"/>
    </source>
</evidence>
<keyword evidence="7 14" id="KW-0067">ATP-binding</keyword>
<dbReference type="PANTHER" id="PTHR11070">
    <property type="entry name" value="UVRD / RECB / PCRA DNA HELICASE FAMILY MEMBER"/>
    <property type="match status" value="1"/>
</dbReference>
<dbReference type="GO" id="GO:0043138">
    <property type="term" value="F:3'-5' DNA helicase activity"/>
    <property type="evidence" value="ECO:0007669"/>
    <property type="project" value="UniProtKB-EC"/>
</dbReference>
<protein>
    <recommendedName>
        <fullName evidence="12">DNA 3'-5' helicase</fullName>
        <ecNumber evidence="12">5.6.2.4</ecNumber>
    </recommendedName>
</protein>
<evidence type="ECO:0000256" key="5">
    <source>
        <dbReference type="ARBA" id="ARBA00022806"/>
    </source>
</evidence>
<evidence type="ECO:0000313" key="18">
    <source>
        <dbReference type="EMBL" id="MBC8535306.1"/>
    </source>
</evidence>
<dbReference type="GO" id="GO:0005829">
    <property type="term" value="C:cytosol"/>
    <property type="evidence" value="ECO:0007669"/>
    <property type="project" value="TreeGrafter"/>
</dbReference>
<feature type="coiled-coil region" evidence="15">
    <location>
        <begin position="818"/>
        <end position="845"/>
    </location>
</feature>
<dbReference type="PANTHER" id="PTHR11070:SF48">
    <property type="entry name" value="ATP-DEPENDENT HELICASE_NUCLEASE SUBUNIT A"/>
    <property type="match status" value="1"/>
</dbReference>
<dbReference type="AlphaFoldDB" id="A0A926DBR1"/>
<keyword evidence="5 14" id="KW-0347">Helicase</keyword>
<feature type="domain" description="UvrD-like helicase ATP-binding" evidence="16">
    <location>
        <begin position="4"/>
        <end position="465"/>
    </location>
</feature>
<evidence type="ECO:0000313" key="19">
    <source>
        <dbReference type="Proteomes" id="UP000620366"/>
    </source>
</evidence>
<dbReference type="InterPro" id="IPR014016">
    <property type="entry name" value="UvrD-like_ATP-bd"/>
</dbReference>
<proteinExistence type="predicted"/>
<keyword evidence="2 14" id="KW-0547">Nucleotide-binding</keyword>
<keyword evidence="15" id="KW-0175">Coiled coil</keyword>
<dbReference type="InterPro" id="IPR038726">
    <property type="entry name" value="PDDEXK_AddAB-type"/>
</dbReference>
<keyword evidence="8" id="KW-0238">DNA-binding</keyword>
<keyword evidence="19" id="KW-1185">Reference proteome</keyword>
<evidence type="ECO:0000256" key="2">
    <source>
        <dbReference type="ARBA" id="ARBA00022741"/>
    </source>
</evidence>
<dbReference type="Pfam" id="PF00580">
    <property type="entry name" value="UvrD-helicase"/>
    <property type="match status" value="2"/>
</dbReference>
<dbReference type="NCBIfam" id="TIGR02785">
    <property type="entry name" value="addA_Gpos"/>
    <property type="match status" value="1"/>
</dbReference>
<evidence type="ECO:0000256" key="7">
    <source>
        <dbReference type="ARBA" id="ARBA00022840"/>
    </source>
</evidence>
<dbReference type="EC" id="5.6.2.4" evidence="12"/>
<evidence type="ECO:0000256" key="1">
    <source>
        <dbReference type="ARBA" id="ARBA00022722"/>
    </source>
</evidence>
<dbReference type="PROSITE" id="PS51217">
    <property type="entry name" value="UVRD_HELICASE_CTER"/>
    <property type="match status" value="1"/>
</dbReference>
<feature type="binding site" evidence="14">
    <location>
        <begin position="25"/>
        <end position="32"/>
    </location>
    <ligand>
        <name>ATP</name>
        <dbReference type="ChEBI" id="CHEBI:30616"/>
    </ligand>
</feature>
<comment type="caution">
    <text evidence="18">The sequence shown here is derived from an EMBL/GenBank/DDBJ whole genome shotgun (WGS) entry which is preliminary data.</text>
</comment>
<evidence type="ECO:0000256" key="11">
    <source>
        <dbReference type="ARBA" id="ARBA00034617"/>
    </source>
</evidence>
<evidence type="ECO:0000256" key="13">
    <source>
        <dbReference type="ARBA" id="ARBA00048988"/>
    </source>
</evidence>
<dbReference type="Proteomes" id="UP000620366">
    <property type="component" value="Unassembled WGS sequence"/>
</dbReference>
<dbReference type="Pfam" id="PF13361">
    <property type="entry name" value="UvrD_C"/>
    <property type="match status" value="2"/>
</dbReference>
<dbReference type="InterPro" id="IPR011335">
    <property type="entry name" value="Restrct_endonuc-II-like"/>
</dbReference>
<dbReference type="RefSeq" id="WP_249298950.1">
    <property type="nucleotide sequence ID" value="NZ_JACRSP010000001.1"/>
</dbReference>
<feature type="domain" description="UvrD-like helicase C-terminal" evidence="17">
    <location>
        <begin position="481"/>
        <end position="766"/>
    </location>
</feature>
<dbReference type="GO" id="GO:0006302">
    <property type="term" value="P:double-strand break repair"/>
    <property type="evidence" value="ECO:0007669"/>
    <property type="project" value="InterPro"/>
</dbReference>
<organism evidence="18 19">
    <name type="scientific">Feifania hominis</name>
    <dbReference type="NCBI Taxonomy" id="2763660"/>
    <lineage>
        <taxon>Bacteria</taxon>
        <taxon>Bacillati</taxon>
        <taxon>Bacillota</taxon>
        <taxon>Clostridia</taxon>
        <taxon>Eubacteriales</taxon>
        <taxon>Feifaniaceae</taxon>
        <taxon>Feifania</taxon>
    </lineage>
</organism>
<keyword evidence="6" id="KW-0269">Exonuclease</keyword>
<name>A0A926DBR1_9FIRM</name>